<evidence type="ECO:0000256" key="1">
    <source>
        <dbReference type="SAM" id="Phobius"/>
    </source>
</evidence>
<organism evidence="2 3">
    <name type="scientific">Heterorhabditis bacteriophora</name>
    <name type="common">Entomopathogenic nematode worm</name>
    <dbReference type="NCBI Taxonomy" id="37862"/>
    <lineage>
        <taxon>Eukaryota</taxon>
        <taxon>Metazoa</taxon>
        <taxon>Ecdysozoa</taxon>
        <taxon>Nematoda</taxon>
        <taxon>Chromadorea</taxon>
        <taxon>Rhabditida</taxon>
        <taxon>Rhabditina</taxon>
        <taxon>Rhabditomorpha</taxon>
        <taxon>Strongyloidea</taxon>
        <taxon>Heterorhabditidae</taxon>
        <taxon>Heterorhabditis</taxon>
    </lineage>
</organism>
<protein>
    <submittedName>
        <fullName evidence="3">Transposase</fullName>
    </submittedName>
</protein>
<keyword evidence="1" id="KW-0472">Membrane</keyword>
<name>A0A1I7W7R9_HETBA</name>
<dbReference type="Proteomes" id="UP000095283">
    <property type="component" value="Unplaced"/>
</dbReference>
<keyword evidence="1" id="KW-1133">Transmembrane helix</keyword>
<evidence type="ECO:0000313" key="3">
    <source>
        <dbReference type="WBParaSite" id="Hba_00663"/>
    </source>
</evidence>
<proteinExistence type="predicted"/>
<reference evidence="3" key="1">
    <citation type="submission" date="2016-11" db="UniProtKB">
        <authorList>
            <consortium name="WormBaseParasite"/>
        </authorList>
    </citation>
    <scope>IDENTIFICATION</scope>
</reference>
<evidence type="ECO:0000313" key="2">
    <source>
        <dbReference type="Proteomes" id="UP000095283"/>
    </source>
</evidence>
<sequence>MELWRPELWLPRNVEWHQLPTKFEDVIYPVYLAIPLVAFSTTTTSINNLKNSFRQTICQILDDTFVYIAPGFANDTLKVLGGLGLTVIGINPTDENSPKILDRI</sequence>
<accession>A0A1I7W7R9</accession>
<dbReference type="WBParaSite" id="Hba_00663">
    <property type="protein sequence ID" value="Hba_00663"/>
    <property type="gene ID" value="Hba_00663"/>
</dbReference>
<keyword evidence="2" id="KW-1185">Reference proteome</keyword>
<keyword evidence="1" id="KW-0812">Transmembrane</keyword>
<dbReference type="AlphaFoldDB" id="A0A1I7W7R9"/>
<feature type="transmembrane region" description="Helical" evidence="1">
    <location>
        <begin position="26"/>
        <end position="46"/>
    </location>
</feature>